<comment type="caution">
    <text evidence="2">The sequence shown here is derived from an EMBL/GenBank/DDBJ whole genome shotgun (WGS) entry which is preliminary data.</text>
</comment>
<organism evidence="2 3">
    <name type="scientific">Paenibacillus montanisoli</name>
    <dbReference type="NCBI Taxonomy" id="2081970"/>
    <lineage>
        <taxon>Bacteria</taxon>
        <taxon>Bacillati</taxon>
        <taxon>Bacillota</taxon>
        <taxon>Bacilli</taxon>
        <taxon>Bacillales</taxon>
        <taxon>Paenibacillaceae</taxon>
        <taxon>Paenibacillus</taxon>
    </lineage>
</organism>
<evidence type="ECO:0000313" key="3">
    <source>
        <dbReference type="Proteomes" id="UP000249260"/>
    </source>
</evidence>
<keyword evidence="3" id="KW-1185">Reference proteome</keyword>
<evidence type="ECO:0000313" key="2">
    <source>
        <dbReference type="EMBL" id="RAP75814.1"/>
    </source>
</evidence>
<accession>A0A328U6W1</accession>
<reference evidence="2 3" key="1">
    <citation type="submission" date="2018-06" db="EMBL/GenBank/DDBJ databases">
        <title>Paenibacillus montanisoli sp. nov., isolated from mountain area soil.</title>
        <authorList>
            <person name="Wu M."/>
        </authorList>
    </citation>
    <scope>NUCLEOTIDE SEQUENCE [LARGE SCALE GENOMIC DNA]</scope>
    <source>
        <strain evidence="2 3">RA17</strain>
    </source>
</reference>
<evidence type="ECO:0000259" key="1">
    <source>
        <dbReference type="Pfam" id="PF03413"/>
    </source>
</evidence>
<name>A0A328U6W1_9BACL</name>
<dbReference type="Pfam" id="PF03413">
    <property type="entry name" value="PepSY"/>
    <property type="match status" value="1"/>
</dbReference>
<proteinExistence type="predicted"/>
<dbReference type="Proteomes" id="UP000249260">
    <property type="component" value="Unassembled WGS sequence"/>
</dbReference>
<dbReference type="AlphaFoldDB" id="A0A328U6W1"/>
<sequence>MFYEVEISVAGAHLLRIYPSDSGPKKLDNGKMTKEEAIQFAQSLVQRWGEAPLVIDHTAARDSLLDVILVPQAGGVPNSDATVQVTINIAKGTLQNFDTTTYYLRRDRIVQTQASVSPETALKQINDELVVTGQPKLMNRNGKLVYSIPVKGYERVTNVYVDAQTGNQVDIEYVD</sequence>
<protein>
    <recommendedName>
        <fullName evidence="1">PepSY domain-containing protein</fullName>
    </recommendedName>
</protein>
<dbReference type="OrthoDB" id="2508487at2"/>
<dbReference type="EMBL" id="QLUW01000002">
    <property type="protein sequence ID" value="RAP75814.1"/>
    <property type="molecule type" value="Genomic_DNA"/>
</dbReference>
<gene>
    <name evidence="2" type="ORF">DL346_10255</name>
</gene>
<dbReference type="InterPro" id="IPR025711">
    <property type="entry name" value="PepSY"/>
</dbReference>
<feature type="domain" description="PepSY" evidence="1">
    <location>
        <begin position="119"/>
        <end position="172"/>
    </location>
</feature>
<dbReference type="RefSeq" id="WP_112882039.1">
    <property type="nucleotide sequence ID" value="NZ_QLUW01000002.1"/>
</dbReference>